<feature type="domain" description="GH16" evidence="2">
    <location>
        <begin position="16"/>
        <end position="264"/>
    </location>
</feature>
<name>A0A644V8F9_9ZZZZ</name>
<comment type="caution">
    <text evidence="3">The sequence shown here is derived from an EMBL/GenBank/DDBJ whole genome shotgun (WGS) entry which is preliminary data.</text>
</comment>
<keyword evidence="3" id="KW-0326">Glycosidase</keyword>
<dbReference type="PANTHER" id="PTHR10963:SF55">
    <property type="entry name" value="GLYCOSIDE HYDROLASE FAMILY 16 PROTEIN"/>
    <property type="match status" value="1"/>
</dbReference>
<dbReference type="GO" id="GO:0005975">
    <property type="term" value="P:carbohydrate metabolic process"/>
    <property type="evidence" value="ECO:0007669"/>
    <property type="project" value="InterPro"/>
</dbReference>
<dbReference type="InterPro" id="IPR013320">
    <property type="entry name" value="ConA-like_dom_sf"/>
</dbReference>
<evidence type="ECO:0000313" key="3">
    <source>
        <dbReference type="EMBL" id="MPL87325.1"/>
    </source>
</evidence>
<dbReference type="AlphaFoldDB" id="A0A644V8F9"/>
<organism evidence="3">
    <name type="scientific">bioreactor metagenome</name>
    <dbReference type="NCBI Taxonomy" id="1076179"/>
    <lineage>
        <taxon>unclassified sequences</taxon>
        <taxon>metagenomes</taxon>
        <taxon>ecological metagenomes</taxon>
    </lineage>
</organism>
<dbReference type="EMBL" id="VSSQ01000236">
    <property type="protein sequence ID" value="MPL87325.1"/>
    <property type="molecule type" value="Genomic_DNA"/>
</dbReference>
<keyword evidence="3" id="KW-0378">Hydrolase</keyword>
<sequence length="264" mass="29986">MKIFRFTPILLILFIAGWSCSPNARNSFPDNNALSQTPFVPTDNGYKLVWMDSFDGTKLDTTKWSLRGLGSRRIGYNDSSMVKVENGNLLLMYDIKGDSILGAMIGSEGKFETTYGYFECRAELQKSVGPWAAFWMQSPKISEGTDPAEYGVEMDIFEYFNELGPDTLSHALHWAYGPEMQSVGPLKSGLKGLDKGFHTFGFEWTEKNYAFYIDGLKFFEVNEGISKIDQYIILSMEIRDKLEGFKKAVAPDTFKIDYVKVYKK</sequence>
<dbReference type="CDD" id="cd00413">
    <property type="entry name" value="Glyco_hydrolase_16"/>
    <property type="match status" value="1"/>
</dbReference>
<dbReference type="GO" id="GO:0042973">
    <property type="term" value="F:glucan endo-1,3-beta-D-glucosidase activity"/>
    <property type="evidence" value="ECO:0007669"/>
    <property type="project" value="UniProtKB-EC"/>
</dbReference>
<accession>A0A644V8F9</accession>
<dbReference type="InterPro" id="IPR050546">
    <property type="entry name" value="Glycosyl_Hydrlase_16"/>
</dbReference>
<evidence type="ECO:0000259" key="2">
    <source>
        <dbReference type="PROSITE" id="PS51762"/>
    </source>
</evidence>
<comment type="similarity">
    <text evidence="1">Belongs to the glycosyl hydrolase 16 family.</text>
</comment>
<dbReference type="SUPFAM" id="SSF49899">
    <property type="entry name" value="Concanavalin A-like lectins/glucanases"/>
    <property type="match status" value="1"/>
</dbReference>
<dbReference type="PANTHER" id="PTHR10963">
    <property type="entry name" value="GLYCOSYL HYDROLASE-RELATED"/>
    <property type="match status" value="1"/>
</dbReference>
<dbReference type="InterPro" id="IPR000757">
    <property type="entry name" value="Beta-glucanase-like"/>
</dbReference>
<protein>
    <submittedName>
        <fullName evidence="3">Glucan endo-1,3-beta-glucosidase A1</fullName>
        <ecNumber evidence="3">3.2.1.39</ecNumber>
    </submittedName>
</protein>
<proteinExistence type="inferred from homology"/>
<gene>
    <name evidence="3" type="primary">glcA_7</name>
    <name evidence="3" type="ORF">SDC9_33325</name>
</gene>
<dbReference type="PROSITE" id="PS51762">
    <property type="entry name" value="GH16_2"/>
    <property type="match status" value="1"/>
</dbReference>
<evidence type="ECO:0000256" key="1">
    <source>
        <dbReference type="ARBA" id="ARBA00006865"/>
    </source>
</evidence>
<dbReference type="EC" id="3.2.1.39" evidence="3"/>
<reference evidence="3" key="1">
    <citation type="submission" date="2019-08" db="EMBL/GenBank/DDBJ databases">
        <authorList>
            <person name="Kucharzyk K."/>
            <person name="Murdoch R.W."/>
            <person name="Higgins S."/>
            <person name="Loffler F."/>
        </authorList>
    </citation>
    <scope>NUCLEOTIDE SEQUENCE</scope>
</reference>
<dbReference type="Gene3D" id="2.60.120.200">
    <property type="match status" value="1"/>
</dbReference>
<dbReference type="Pfam" id="PF00722">
    <property type="entry name" value="Glyco_hydro_16"/>
    <property type="match status" value="1"/>
</dbReference>